<feature type="signal peptide" evidence="1">
    <location>
        <begin position="1"/>
        <end position="19"/>
    </location>
</feature>
<protein>
    <submittedName>
        <fullName evidence="2">Uncharacterized protein</fullName>
    </submittedName>
</protein>
<evidence type="ECO:0000313" key="3">
    <source>
        <dbReference type="Proteomes" id="UP000281647"/>
    </source>
</evidence>
<comment type="caution">
    <text evidence="2">The sequence shown here is derived from an EMBL/GenBank/DDBJ whole genome shotgun (WGS) entry which is preliminary data.</text>
</comment>
<dbReference type="Proteomes" id="UP000281647">
    <property type="component" value="Unassembled WGS sequence"/>
</dbReference>
<gene>
    <name evidence="2" type="ORF">EET67_13865</name>
</gene>
<proteinExistence type="predicted"/>
<evidence type="ECO:0000313" key="2">
    <source>
        <dbReference type="EMBL" id="RUM97232.1"/>
    </source>
</evidence>
<keyword evidence="3" id="KW-1185">Reference proteome</keyword>
<dbReference type="AlphaFoldDB" id="A0A432V507"/>
<reference evidence="2 3" key="1">
    <citation type="submission" date="2018-11" db="EMBL/GenBank/DDBJ databases">
        <title>Pseudaminobacter arsenicus sp. nov., an arsenic-resistant bacterium isolated from arsenic-rich aquifers.</title>
        <authorList>
            <person name="Mu Y."/>
        </authorList>
    </citation>
    <scope>NUCLEOTIDE SEQUENCE [LARGE SCALE GENOMIC DNA]</scope>
    <source>
        <strain evidence="2 3">CB3</strain>
    </source>
</reference>
<dbReference type="OrthoDB" id="8101336at2"/>
<organism evidence="2 3">
    <name type="scientific">Borborobacter arsenicus</name>
    <dbReference type="NCBI Taxonomy" id="1851146"/>
    <lineage>
        <taxon>Bacteria</taxon>
        <taxon>Pseudomonadati</taxon>
        <taxon>Pseudomonadota</taxon>
        <taxon>Alphaproteobacteria</taxon>
        <taxon>Hyphomicrobiales</taxon>
        <taxon>Phyllobacteriaceae</taxon>
        <taxon>Borborobacter</taxon>
    </lineage>
</organism>
<dbReference type="RefSeq" id="WP_128625243.1">
    <property type="nucleotide sequence ID" value="NZ_ML133511.1"/>
</dbReference>
<accession>A0A432V507</accession>
<sequence>MRMLLAGAALLAVATAASAAEMRYDVKLEKAVMEIVAARIGDIRGGFSHGVKPAFVTLQASNDRGAIFLESARAELIRSFGDGLVPTVERNVSRVIVF</sequence>
<dbReference type="EMBL" id="RKST01000013">
    <property type="protein sequence ID" value="RUM97232.1"/>
    <property type="molecule type" value="Genomic_DNA"/>
</dbReference>
<feature type="chain" id="PRO_5019350770" evidence="1">
    <location>
        <begin position="20"/>
        <end position="98"/>
    </location>
</feature>
<keyword evidence="1" id="KW-0732">Signal</keyword>
<name>A0A432V507_9HYPH</name>
<evidence type="ECO:0000256" key="1">
    <source>
        <dbReference type="SAM" id="SignalP"/>
    </source>
</evidence>